<dbReference type="AlphaFoldDB" id="A0A2M8H8P1"/>
<evidence type="ECO:0000256" key="3">
    <source>
        <dbReference type="ARBA" id="ARBA00022448"/>
    </source>
</evidence>
<organism evidence="14 15">
    <name type="scientific">Aeromonas lusitana</name>
    <dbReference type="NCBI Taxonomy" id="931529"/>
    <lineage>
        <taxon>Bacteria</taxon>
        <taxon>Pseudomonadati</taxon>
        <taxon>Pseudomonadota</taxon>
        <taxon>Gammaproteobacteria</taxon>
        <taxon>Aeromonadales</taxon>
        <taxon>Aeromonadaceae</taxon>
        <taxon>Aeromonas</taxon>
    </lineage>
</organism>
<keyword evidence="6" id="KW-0631">Potassium channel</keyword>
<evidence type="ECO:0000256" key="9">
    <source>
        <dbReference type="ARBA" id="ARBA00023065"/>
    </source>
</evidence>
<reference evidence="14 15" key="1">
    <citation type="submission" date="2017-11" db="EMBL/GenBank/DDBJ databases">
        <title>Draft genome sequence of environmental isolate Aeromonas lusitania sp. nov. MDC 2473.</title>
        <authorList>
            <person name="Colston S.M."/>
            <person name="Navarro A."/>
            <person name="Martinez-Murcia A.J."/>
            <person name="Graf J."/>
        </authorList>
    </citation>
    <scope>NUCLEOTIDE SEQUENCE [LARGE SCALE GENOMIC DNA]</scope>
    <source>
        <strain evidence="14 15">MDC 2473</strain>
    </source>
</reference>
<sequence length="195" mass="22007">MGSTRLEAFSDGVIAILITIMVLELKVPHDASWPALVPLLPVFLSYVLSFIYLGIYWNNHHHMLHTCRQITGPILWANLHLLFWLSLIPFATGWMGENHFASLPTALYGVVLLMAAIAYFLLQTLIIRSQGPHSLLKRALGSDWKGKISPLLYFSAIVAAFWAQWLSQFIYVLAALIWLVPDSRIEHILAAQETD</sequence>
<evidence type="ECO:0000313" key="15">
    <source>
        <dbReference type="Proteomes" id="UP000232060"/>
    </source>
</evidence>
<evidence type="ECO:0000256" key="8">
    <source>
        <dbReference type="ARBA" id="ARBA00022989"/>
    </source>
</evidence>
<evidence type="ECO:0008006" key="16">
    <source>
        <dbReference type="Google" id="ProtNLM"/>
    </source>
</evidence>
<protein>
    <recommendedName>
        <fullName evidence="16">DUF1211 domain-containing protein</fullName>
    </recommendedName>
</protein>
<evidence type="ECO:0000256" key="6">
    <source>
        <dbReference type="ARBA" id="ARBA00022826"/>
    </source>
</evidence>
<keyword evidence="5 13" id="KW-0812">Transmembrane</keyword>
<keyword evidence="9" id="KW-0406">Ion transport</keyword>
<dbReference type="GO" id="GO:0015252">
    <property type="term" value="F:proton channel activity"/>
    <property type="evidence" value="ECO:0007669"/>
    <property type="project" value="InterPro"/>
</dbReference>
<evidence type="ECO:0000256" key="11">
    <source>
        <dbReference type="ARBA" id="ARBA00023303"/>
    </source>
</evidence>
<evidence type="ECO:0000256" key="13">
    <source>
        <dbReference type="SAM" id="Phobius"/>
    </source>
</evidence>
<keyword evidence="11" id="KW-0407">Ion channel</keyword>
<dbReference type="OrthoDB" id="7626281at2"/>
<keyword evidence="7" id="KW-0630">Potassium</keyword>
<keyword evidence="15" id="KW-1185">Reference proteome</keyword>
<dbReference type="GO" id="GO:0016020">
    <property type="term" value="C:membrane"/>
    <property type="evidence" value="ECO:0007669"/>
    <property type="project" value="UniProtKB-SubCell"/>
</dbReference>
<evidence type="ECO:0000256" key="1">
    <source>
        <dbReference type="ARBA" id="ARBA00004141"/>
    </source>
</evidence>
<evidence type="ECO:0000256" key="2">
    <source>
        <dbReference type="ARBA" id="ARBA00006920"/>
    </source>
</evidence>
<evidence type="ECO:0000256" key="12">
    <source>
        <dbReference type="ARBA" id="ARBA00034430"/>
    </source>
</evidence>
<feature type="transmembrane region" description="Helical" evidence="13">
    <location>
        <begin position="148"/>
        <end position="179"/>
    </location>
</feature>
<feature type="transmembrane region" description="Helical" evidence="13">
    <location>
        <begin position="35"/>
        <end position="55"/>
    </location>
</feature>
<accession>A0A2M8H8P1</accession>
<dbReference type="InterPro" id="IPR010617">
    <property type="entry name" value="TMEM175-like"/>
</dbReference>
<comment type="similarity">
    <text evidence="2">Belongs to the TMEM175 family.</text>
</comment>
<keyword evidence="10 13" id="KW-0472">Membrane</keyword>
<feature type="transmembrane region" description="Helical" evidence="13">
    <location>
        <begin position="106"/>
        <end position="127"/>
    </location>
</feature>
<evidence type="ECO:0000256" key="10">
    <source>
        <dbReference type="ARBA" id="ARBA00023136"/>
    </source>
</evidence>
<evidence type="ECO:0000256" key="4">
    <source>
        <dbReference type="ARBA" id="ARBA00022538"/>
    </source>
</evidence>
<evidence type="ECO:0000313" key="14">
    <source>
        <dbReference type="EMBL" id="PJC92932.1"/>
    </source>
</evidence>
<dbReference type="GO" id="GO:0005267">
    <property type="term" value="F:potassium channel activity"/>
    <property type="evidence" value="ECO:0007669"/>
    <property type="project" value="UniProtKB-KW"/>
</dbReference>
<evidence type="ECO:0000256" key="7">
    <source>
        <dbReference type="ARBA" id="ARBA00022958"/>
    </source>
</evidence>
<feature type="transmembrane region" description="Helical" evidence="13">
    <location>
        <begin position="75"/>
        <end position="94"/>
    </location>
</feature>
<dbReference type="EMBL" id="PGCP01000018">
    <property type="protein sequence ID" value="PJC92932.1"/>
    <property type="molecule type" value="Genomic_DNA"/>
</dbReference>
<comment type="caution">
    <text evidence="14">The sequence shown here is derived from an EMBL/GenBank/DDBJ whole genome shotgun (WGS) entry which is preliminary data.</text>
</comment>
<feature type="transmembrane region" description="Helical" evidence="13">
    <location>
        <begin position="12"/>
        <end position="29"/>
    </location>
</feature>
<name>A0A2M8H8P1_9GAMM</name>
<comment type="subcellular location">
    <subcellularLocation>
        <location evidence="1">Membrane</location>
        <topology evidence="1">Multi-pass membrane protein</topology>
    </subcellularLocation>
</comment>
<keyword evidence="8 13" id="KW-1133">Transmembrane helix</keyword>
<comment type="catalytic activity">
    <reaction evidence="12">
        <text>K(+)(in) = K(+)(out)</text>
        <dbReference type="Rhea" id="RHEA:29463"/>
        <dbReference type="ChEBI" id="CHEBI:29103"/>
    </reaction>
</comment>
<dbReference type="Pfam" id="PF06736">
    <property type="entry name" value="TMEM175"/>
    <property type="match status" value="1"/>
</dbReference>
<dbReference type="Proteomes" id="UP000232060">
    <property type="component" value="Unassembled WGS sequence"/>
</dbReference>
<gene>
    <name evidence="14" type="ORF">CUC44_12690</name>
</gene>
<evidence type="ECO:0000256" key="5">
    <source>
        <dbReference type="ARBA" id="ARBA00022692"/>
    </source>
</evidence>
<dbReference type="RefSeq" id="WP_100860286.1">
    <property type="nucleotide sequence ID" value="NZ_PGCP01000018.1"/>
</dbReference>
<keyword evidence="4" id="KW-0633">Potassium transport</keyword>
<proteinExistence type="inferred from homology"/>
<keyword evidence="3" id="KW-0813">Transport</keyword>